<dbReference type="CDD" id="cd14967">
    <property type="entry name" value="7tmA_amine_R-like"/>
    <property type="match status" value="1"/>
</dbReference>
<keyword evidence="6 11" id="KW-0472">Membrane</keyword>
<evidence type="ECO:0000256" key="1">
    <source>
        <dbReference type="ARBA" id="ARBA00004651"/>
    </source>
</evidence>
<evidence type="ECO:0000256" key="5">
    <source>
        <dbReference type="ARBA" id="ARBA00023040"/>
    </source>
</evidence>
<evidence type="ECO:0000259" key="12">
    <source>
        <dbReference type="PROSITE" id="PS50262"/>
    </source>
</evidence>
<evidence type="ECO:0000256" key="2">
    <source>
        <dbReference type="ARBA" id="ARBA00022475"/>
    </source>
</evidence>
<dbReference type="PROSITE" id="PS00237">
    <property type="entry name" value="G_PROTEIN_RECEP_F1_1"/>
    <property type="match status" value="1"/>
</dbReference>
<feature type="transmembrane region" description="Helical" evidence="11">
    <location>
        <begin position="191"/>
        <end position="217"/>
    </location>
</feature>
<reference evidence="13 14" key="1">
    <citation type="submission" date="2024-01" db="EMBL/GenBank/DDBJ databases">
        <title>The genome of the rayed Mediterranean limpet Patella caerulea (Linnaeus, 1758).</title>
        <authorList>
            <person name="Anh-Thu Weber A."/>
            <person name="Halstead-Nussloch G."/>
        </authorList>
    </citation>
    <scope>NUCLEOTIDE SEQUENCE [LARGE SCALE GENOMIC DNA]</scope>
    <source>
        <strain evidence="13">AATW-2023a</strain>
        <tissue evidence="13">Whole specimen</tissue>
    </source>
</reference>
<dbReference type="SMART" id="SM01381">
    <property type="entry name" value="7TM_GPCR_Srsx"/>
    <property type="match status" value="1"/>
</dbReference>
<comment type="caution">
    <text evidence="13">The sequence shown here is derived from an EMBL/GenBank/DDBJ whole genome shotgun (WGS) entry which is preliminary data.</text>
</comment>
<dbReference type="GO" id="GO:0071880">
    <property type="term" value="P:adenylate cyclase-activating adrenergic receptor signaling pathway"/>
    <property type="evidence" value="ECO:0007669"/>
    <property type="project" value="TreeGrafter"/>
</dbReference>
<keyword evidence="4 11" id="KW-1133">Transmembrane helix</keyword>
<evidence type="ECO:0000256" key="10">
    <source>
        <dbReference type="SAM" id="MobiDB-lite"/>
    </source>
</evidence>
<feature type="transmembrane region" description="Helical" evidence="11">
    <location>
        <begin position="70"/>
        <end position="93"/>
    </location>
</feature>
<dbReference type="AlphaFoldDB" id="A0AAN8JQN5"/>
<dbReference type="InterPro" id="IPR000276">
    <property type="entry name" value="GPCR_Rhodpsn"/>
</dbReference>
<keyword evidence="3 9" id="KW-0812">Transmembrane</keyword>
<dbReference type="PANTHER" id="PTHR24248:SF163">
    <property type="entry name" value="HISTAMINE H2 RECEPTOR-LIKE"/>
    <property type="match status" value="1"/>
</dbReference>
<evidence type="ECO:0000313" key="14">
    <source>
        <dbReference type="Proteomes" id="UP001347796"/>
    </source>
</evidence>
<accession>A0AAN8JQN5</accession>
<keyword evidence="14" id="KW-1185">Reference proteome</keyword>
<dbReference type="GO" id="GO:0005886">
    <property type="term" value="C:plasma membrane"/>
    <property type="evidence" value="ECO:0007669"/>
    <property type="project" value="UniProtKB-SubCell"/>
</dbReference>
<gene>
    <name evidence="13" type="ORF">SNE40_009951</name>
</gene>
<evidence type="ECO:0000256" key="7">
    <source>
        <dbReference type="ARBA" id="ARBA00023170"/>
    </source>
</evidence>
<sequence length="391" mass="43736">MDNMTGWNVSASSTNNSDSIYADDSELDTKLFGRIIAAIMIMFIPFILGGNLIVLIAVMSFVKLQTVTNYFVVSLAFADLLVGAGTIPLYAVFHLQTGNVVENKTACLIRYALVVESCGASLLNLLFISIDRFIAVIYPLRYYSLVTPKRAKVSILILWIYITFVSLLPTMGWNLWNDDSVCDFYEIFPKAYVVISSFLLISVCICLATLMYVRIFLEAKRQHKKMVIETAHRSTSIKRRLERDLSSAKAMATVLLMFVIFWLPYLASAPFRFSPYMSNDLINVIKDFALCLSMSNSMINPMIYALLRKDFRAAFKQVLQLKLTQLRTASKNGNKSDNSNSGVSLKNTPNSEMNLTKMTNSIPVPSVIGVNHICEVDNCSDSGRESTLAVL</sequence>
<feature type="compositionally biased region" description="Polar residues" evidence="10">
    <location>
        <begin position="343"/>
        <end position="356"/>
    </location>
</feature>
<feature type="transmembrane region" description="Helical" evidence="11">
    <location>
        <begin position="108"/>
        <end position="130"/>
    </location>
</feature>
<keyword evidence="7 9" id="KW-0675">Receptor</keyword>
<feature type="transmembrane region" description="Helical" evidence="11">
    <location>
        <begin position="248"/>
        <end position="267"/>
    </location>
</feature>
<dbReference type="Pfam" id="PF00001">
    <property type="entry name" value="7tm_1"/>
    <property type="match status" value="1"/>
</dbReference>
<keyword evidence="8 9" id="KW-0807">Transducer</keyword>
<feature type="domain" description="G-protein coupled receptors family 1 profile" evidence="12">
    <location>
        <begin position="50"/>
        <end position="304"/>
    </location>
</feature>
<evidence type="ECO:0000256" key="4">
    <source>
        <dbReference type="ARBA" id="ARBA00022989"/>
    </source>
</evidence>
<keyword evidence="5 9" id="KW-0297">G-protein coupled receptor</keyword>
<feature type="region of interest" description="Disordered" evidence="10">
    <location>
        <begin position="330"/>
        <end position="356"/>
    </location>
</feature>
<comment type="similarity">
    <text evidence="9">Belongs to the G-protein coupled receptor 1 family.</text>
</comment>
<evidence type="ECO:0000313" key="13">
    <source>
        <dbReference type="EMBL" id="KAK6182221.1"/>
    </source>
</evidence>
<organism evidence="13 14">
    <name type="scientific">Patella caerulea</name>
    <name type="common">Rayed Mediterranean limpet</name>
    <dbReference type="NCBI Taxonomy" id="87958"/>
    <lineage>
        <taxon>Eukaryota</taxon>
        <taxon>Metazoa</taxon>
        <taxon>Spiralia</taxon>
        <taxon>Lophotrochozoa</taxon>
        <taxon>Mollusca</taxon>
        <taxon>Gastropoda</taxon>
        <taxon>Patellogastropoda</taxon>
        <taxon>Patelloidea</taxon>
        <taxon>Patellidae</taxon>
        <taxon>Patella</taxon>
    </lineage>
</organism>
<name>A0AAN8JQN5_PATCE</name>
<dbReference type="EMBL" id="JAZGQO010000007">
    <property type="protein sequence ID" value="KAK6182221.1"/>
    <property type="molecule type" value="Genomic_DNA"/>
</dbReference>
<evidence type="ECO:0000256" key="11">
    <source>
        <dbReference type="SAM" id="Phobius"/>
    </source>
</evidence>
<evidence type="ECO:0000256" key="6">
    <source>
        <dbReference type="ARBA" id="ARBA00023136"/>
    </source>
</evidence>
<dbReference type="PROSITE" id="PS50262">
    <property type="entry name" value="G_PROTEIN_RECEP_F1_2"/>
    <property type="match status" value="1"/>
</dbReference>
<dbReference type="PANTHER" id="PTHR24248">
    <property type="entry name" value="ADRENERGIC RECEPTOR-RELATED G-PROTEIN COUPLED RECEPTOR"/>
    <property type="match status" value="1"/>
</dbReference>
<protein>
    <recommendedName>
        <fullName evidence="12">G-protein coupled receptors family 1 profile domain-containing protein</fullName>
    </recommendedName>
</protein>
<proteinExistence type="inferred from homology"/>
<dbReference type="SUPFAM" id="SSF81321">
    <property type="entry name" value="Family A G protein-coupled receptor-like"/>
    <property type="match status" value="1"/>
</dbReference>
<feature type="transmembrane region" description="Helical" evidence="11">
    <location>
        <begin position="151"/>
        <end position="171"/>
    </location>
</feature>
<dbReference type="GO" id="GO:0043410">
    <property type="term" value="P:positive regulation of MAPK cascade"/>
    <property type="evidence" value="ECO:0007669"/>
    <property type="project" value="TreeGrafter"/>
</dbReference>
<comment type="subcellular location">
    <subcellularLocation>
        <location evidence="1">Cell membrane</location>
        <topology evidence="1">Multi-pass membrane protein</topology>
    </subcellularLocation>
</comment>
<dbReference type="Proteomes" id="UP001347796">
    <property type="component" value="Unassembled WGS sequence"/>
</dbReference>
<feature type="compositionally biased region" description="Low complexity" evidence="10">
    <location>
        <begin position="330"/>
        <end position="342"/>
    </location>
</feature>
<dbReference type="PRINTS" id="PR00237">
    <property type="entry name" value="GPCRRHODOPSN"/>
</dbReference>
<feature type="transmembrane region" description="Helical" evidence="11">
    <location>
        <begin position="35"/>
        <end position="58"/>
    </location>
</feature>
<evidence type="ECO:0000256" key="8">
    <source>
        <dbReference type="ARBA" id="ARBA00023224"/>
    </source>
</evidence>
<dbReference type="Gene3D" id="1.20.1070.10">
    <property type="entry name" value="Rhodopsin 7-helix transmembrane proteins"/>
    <property type="match status" value="1"/>
</dbReference>
<keyword evidence="2" id="KW-1003">Cell membrane</keyword>
<dbReference type="GO" id="GO:0004930">
    <property type="term" value="F:G protein-coupled receptor activity"/>
    <property type="evidence" value="ECO:0007669"/>
    <property type="project" value="UniProtKB-KW"/>
</dbReference>
<evidence type="ECO:0000256" key="3">
    <source>
        <dbReference type="ARBA" id="ARBA00022692"/>
    </source>
</evidence>
<dbReference type="InterPro" id="IPR017452">
    <property type="entry name" value="GPCR_Rhodpsn_7TM"/>
</dbReference>
<evidence type="ECO:0000256" key="9">
    <source>
        <dbReference type="RuleBase" id="RU000688"/>
    </source>
</evidence>